<comment type="caution">
    <text evidence="2">The sequence shown here is derived from an EMBL/GenBank/DDBJ whole genome shotgun (WGS) entry which is preliminary data.</text>
</comment>
<feature type="region of interest" description="Disordered" evidence="1">
    <location>
        <begin position="95"/>
        <end position="127"/>
    </location>
</feature>
<dbReference type="KEGG" id="dpl:KGM_216196B"/>
<organism evidence="2 3">
    <name type="scientific">Danaus plexippus plexippus</name>
    <dbReference type="NCBI Taxonomy" id="278856"/>
    <lineage>
        <taxon>Eukaryota</taxon>
        <taxon>Metazoa</taxon>
        <taxon>Ecdysozoa</taxon>
        <taxon>Arthropoda</taxon>
        <taxon>Hexapoda</taxon>
        <taxon>Insecta</taxon>
        <taxon>Pterygota</taxon>
        <taxon>Neoptera</taxon>
        <taxon>Endopterygota</taxon>
        <taxon>Lepidoptera</taxon>
        <taxon>Glossata</taxon>
        <taxon>Ditrysia</taxon>
        <taxon>Papilionoidea</taxon>
        <taxon>Nymphalidae</taxon>
        <taxon>Danainae</taxon>
        <taxon>Danaini</taxon>
        <taxon>Danaina</taxon>
        <taxon>Danaus</taxon>
        <taxon>Danaus</taxon>
    </lineage>
</organism>
<dbReference type="AlphaFoldDB" id="A0A212ES34"/>
<name>A0A212ES34_DANPL</name>
<gene>
    <name evidence="2" type="ORF">KGM_216196B</name>
</gene>
<feature type="non-terminal residue" evidence="2">
    <location>
        <position position="1"/>
    </location>
</feature>
<dbReference type="InParanoid" id="A0A212ES34"/>
<protein>
    <submittedName>
        <fullName evidence="2">Uncharacterized protein</fullName>
    </submittedName>
</protein>
<accession>A0A212ES34</accession>
<reference evidence="2 3" key="1">
    <citation type="journal article" date="2011" name="Cell">
        <title>The monarch butterfly genome yields insights into long-distance migration.</title>
        <authorList>
            <person name="Zhan S."/>
            <person name="Merlin C."/>
            <person name="Boore J.L."/>
            <person name="Reppert S.M."/>
        </authorList>
    </citation>
    <scope>NUCLEOTIDE SEQUENCE [LARGE SCALE GENOMIC DNA]</scope>
    <source>
        <strain evidence="2">F-2</strain>
    </source>
</reference>
<proteinExistence type="predicted"/>
<evidence type="ECO:0000313" key="3">
    <source>
        <dbReference type="Proteomes" id="UP000007151"/>
    </source>
</evidence>
<keyword evidence="3" id="KW-1185">Reference proteome</keyword>
<dbReference type="Proteomes" id="UP000007151">
    <property type="component" value="Unassembled WGS sequence"/>
</dbReference>
<evidence type="ECO:0000313" key="2">
    <source>
        <dbReference type="EMBL" id="OWR44295.1"/>
    </source>
</evidence>
<evidence type="ECO:0000256" key="1">
    <source>
        <dbReference type="SAM" id="MobiDB-lite"/>
    </source>
</evidence>
<sequence>ELLSEQDKLSAAIETLYINFKKDGAVRKTPEYIQRRLDSLDNYWSQFNRNHLILIDIGDVSLHYFSSEKYSHVQSQYQKIRDAIKKCLPSKSMEEAERAQTPVLESPKFLEPNPEKKDTASSSNTEDMLKKQLSNFKAYMRTVTNINLELVSDKWEFEDQLRTIQSRWSAIVK</sequence>
<dbReference type="EMBL" id="AGBW02012874">
    <property type="protein sequence ID" value="OWR44295.1"/>
    <property type="molecule type" value="Genomic_DNA"/>
</dbReference>